<dbReference type="PROSITE" id="PS00095">
    <property type="entry name" value="C5_MTASE_2"/>
    <property type="match status" value="1"/>
</dbReference>
<comment type="similarity">
    <text evidence="9">Belongs to the class I-like SAM-binding methyltransferase superfamily. C5-methyltransferase family.</text>
</comment>
<evidence type="ECO:0000256" key="1">
    <source>
        <dbReference type="ARBA" id="ARBA00004123"/>
    </source>
</evidence>
<evidence type="ECO:0000256" key="3">
    <source>
        <dbReference type="ARBA" id="ARBA00022603"/>
    </source>
</evidence>
<protein>
    <recommendedName>
        <fullName evidence="2">DNA (cytosine-5-)-methyltransferase</fullName>
        <ecNumber evidence="2">2.1.1.37</ecNumber>
    </recommendedName>
</protein>
<evidence type="ECO:0000256" key="4">
    <source>
        <dbReference type="ARBA" id="ARBA00022679"/>
    </source>
</evidence>
<evidence type="ECO:0000256" key="10">
    <source>
        <dbReference type="SAM" id="MobiDB-lite"/>
    </source>
</evidence>
<evidence type="ECO:0000256" key="7">
    <source>
        <dbReference type="ARBA" id="ARBA00023242"/>
    </source>
</evidence>
<dbReference type="InterPro" id="IPR050390">
    <property type="entry name" value="C5-Methyltransferase"/>
</dbReference>
<dbReference type="PANTHER" id="PTHR10629">
    <property type="entry name" value="CYTOSINE-SPECIFIC METHYLTRANSFERASE"/>
    <property type="match status" value="1"/>
</dbReference>
<proteinExistence type="inferred from homology"/>
<dbReference type="InterPro" id="IPR023780">
    <property type="entry name" value="Chromo_domain"/>
</dbReference>
<gene>
    <name evidence="14" type="primary">LOC105034775</name>
</gene>
<dbReference type="GO" id="GO:0003682">
    <property type="term" value="F:chromatin binding"/>
    <property type="evidence" value="ECO:0007669"/>
    <property type="project" value="InterPro"/>
</dbReference>
<dbReference type="RefSeq" id="XP_010908353.1">
    <property type="nucleotide sequence ID" value="XM_010910051.3"/>
</dbReference>
<dbReference type="Gene3D" id="3.40.50.150">
    <property type="entry name" value="Vaccinia Virus protein VP39"/>
    <property type="match status" value="1"/>
</dbReference>
<evidence type="ECO:0000256" key="6">
    <source>
        <dbReference type="ARBA" id="ARBA00023125"/>
    </source>
</evidence>
<evidence type="ECO:0000313" key="14">
    <source>
        <dbReference type="RefSeq" id="XP_010908353.1"/>
    </source>
</evidence>
<feature type="compositionally biased region" description="Polar residues" evidence="10">
    <location>
        <begin position="48"/>
        <end position="61"/>
    </location>
</feature>
<keyword evidence="6" id="KW-0238">DNA-binding</keyword>
<dbReference type="OrthoDB" id="5376140at2759"/>
<dbReference type="CDD" id="cd18635">
    <property type="entry name" value="CD_CMT3_like"/>
    <property type="match status" value="1"/>
</dbReference>
<comment type="subcellular location">
    <subcellularLocation>
        <location evidence="1">Nucleus</location>
    </subcellularLocation>
</comment>
<dbReference type="Pfam" id="PF00145">
    <property type="entry name" value="DNA_methylase"/>
    <property type="match status" value="1"/>
</dbReference>
<feature type="domain" description="BAH" evidence="12">
    <location>
        <begin position="276"/>
        <end position="393"/>
    </location>
</feature>
<dbReference type="SUPFAM" id="SSF54160">
    <property type="entry name" value="Chromo domain-like"/>
    <property type="match status" value="1"/>
</dbReference>
<dbReference type="SUPFAM" id="SSF53335">
    <property type="entry name" value="S-adenosyl-L-methionine-dependent methyltransferases"/>
    <property type="match status" value="1"/>
</dbReference>
<dbReference type="GO" id="GO:0032259">
    <property type="term" value="P:methylation"/>
    <property type="evidence" value="ECO:0007669"/>
    <property type="project" value="UniProtKB-KW"/>
</dbReference>
<dbReference type="InterPro" id="IPR016197">
    <property type="entry name" value="Chromo-like_dom_sf"/>
</dbReference>
<dbReference type="PROSITE" id="PS00094">
    <property type="entry name" value="C5_MTASE_1"/>
    <property type="match status" value="1"/>
</dbReference>
<evidence type="ECO:0000256" key="5">
    <source>
        <dbReference type="ARBA" id="ARBA00022691"/>
    </source>
</evidence>
<keyword evidence="4 9" id="KW-0808">Transferase</keyword>
<dbReference type="PROSITE" id="PS51679">
    <property type="entry name" value="SAM_MT_C5"/>
    <property type="match status" value="1"/>
</dbReference>
<comment type="catalytic activity">
    <reaction evidence="8">
        <text>a 2'-deoxycytidine in DNA + S-adenosyl-L-methionine = a 5-methyl-2'-deoxycytidine in DNA + S-adenosyl-L-homocysteine + H(+)</text>
        <dbReference type="Rhea" id="RHEA:13681"/>
        <dbReference type="Rhea" id="RHEA-COMP:11369"/>
        <dbReference type="Rhea" id="RHEA-COMP:11370"/>
        <dbReference type="ChEBI" id="CHEBI:15378"/>
        <dbReference type="ChEBI" id="CHEBI:57856"/>
        <dbReference type="ChEBI" id="CHEBI:59789"/>
        <dbReference type="ChEBI" id="CHEBI:85452"/>
        <dbReference type="ChEBI" id="CHEBI:85454"/>
        <dbReference type="EC" id="2.1.1.37"/>
    </reaction>
</comment>
<dbReference type="PANTHER" id="PTHR10629:SF34">
    <property type="entry name" value="DNA (CYTOSINE-5)-METHYLTRANSFERASE CMT2"/>
    <property type="match status" value="1"/>
</dbReference>
<keyword evidence="7" id="KW-0539">Nucleus</keyword>
<dbReference type="Proteomes" id="UP000504607">
    <property type="component" value="Unplaced"/>
</dbReference>
<keyword evidence="13" id="KW-1185">Reference proteome</keyword>
<dbReference type="PRINTS" id="PR00105">
    <property type="entry name" value="C5METTRFRASE"/>
</dbReference>
<dbReference type="AlphaFoldDB" id="A0A6I9QFL3"/>
<dbReference type="PROSITE" id="PS50013">
    <property type="entry name" value="CHROMO_2"/>
    <property type="match status" value="1"/>
</dbReference>
<feature type="domain" description="Chromo" evidence="11">
    <location>
        <begin position="546"/>
        <end position="599"/>
    </location>
</feature>
<keyword evidence="5 9" id="KW-0949">S-adenosyl-L-methionine</keyword>
<organism evidence="13 14">
    <name type="scientific">Elaeis guineensis var. tenera</name>
    <name type="common">Oil palm</name>
    <dbReference type="NCBI Taxonomy" id="51953"/>
    <lineage>
        <taxon>Eukaryota</taxon>
        <taxon>Viridiplantae</taxon>
        <taxon>Streptophyta</taxon>
        <taxon>Embryophyta</taxon>
        <taxon>Tracheophyta</taxon>
        <taxon>Spermatophyta</taxon>
        <taxon>Magnoliopsida</taxon>
        <taxon>Liliopsida</taxon>
        <taxon>Arecaceae</taxon>
        <taxon>Arecoideae</taxon>
        <taxon>Cocoseae</taxon>
        <taxon>Elaeidinae</taxon>
        <taxon>Elaeis</taxon>
    </lineage>
</organism>
<dbReference type="Gene3D" id="3.90.120.10">
    <property type="entry name" value="DNA Methylase, subunit A, domain 2"/>
    <property type="match status" value="1"/>
</dbReference>
<dbReference type="FunFam" id="3.90.120.10:FF:000003">
    <property type="entry name" value="DNA (cytosine-5)-methyltransferase 1"/>
    <property type="match status" value="1"/>
</dbReference>
<feature type="region of interest" description="Disordered" evidence="10">
    <location>
        <begin position="151"/>
        <end position="192"/>
    </location>
</feature>
<dbReference type="GO" id="GO:0003677">
    <property type="term" value="F:DNA binding"/>
    <property type="evidence" value="ECO:0007669"/>
    <property type="project" value="UniProtKB-KW"/>
</dbReference>
<dbReference type="SMART" id="SM00298">
    <property type="entry name" value="CHROMO"/>
    <property type="match status" value="1"/>
</dbReference>
<evidence type="ECO:0000313" key="13">
    <source>
        <dbReference type="Proteomes" id="UP000504607"/>
    </source>
</evidence>
<dbReference type="InterPro" id="IPR000953">
    <property type="entry name" value="Chromo/chromo_shadow_dom"/>
</dbReference>
<dbReference type="FunCoup" id="A0A6I9QFL3">
    <property type="interactions" value="101"/>
</dbReference>
<feature type="compositionally biased region" description="Low complexity" evidence="10">
    <location>
        <begin position="78"/>
        <end position="89"/>
    </location>
</feature>
<evidence type="ECO:0000259" key="12">
    <source>
        <dbReference type="PROSITE" id="PS51038"/>
    </source>
</evidence>
<dbReference type="InterPro" id="IPR031303">
    <property type="entry name" value="C5_meth_CS"/>
</dbReference>
<dbReference type="GeneID" id="105034775"/>
<dbReference type="InParanoid" id="A0A6I9QFL3"/>
<dbReference type="GO" id="GO:0003886">
    <property type="term" value="F:DNA (cytosine-5-)-methyltransferase activity"/>
    <property type="evidence" value="ECO:0007669"/>
    <property type="project" value="UniProtKB-EC"/>
</dbReference>
<reference evidence="14" key="1">
    <citation type="submission" date="2025-08" db="UniProtKB">
        <authorList>
            <consortium name="RefSeq"/>
        </authorList>
    </citation>
    <scope>IDENTIFICATION</scope>
</reference>
<dbReference type="InterPro" id="IPR023779">
    <property type="entry name" value="Chromodomain_CS"/>
</dbReference>
<dbReference type="PROSITE" id="PS00598">
    <property type="entry name" value="CHROMO_1"/>
    <property type="match status" value="1"/>
</dbReference>
<dbReference type="InterPro" id="IPR001525">
    <property type="entry name" value="C5_MeTfrase"/>
</dbReference>
<dbReference type="PROSITE" id="PS51038">
    <property type="entry name" value="BAH"/>
    <property type="match status" value="1"/>
</dbReference>
<name>A0A6I9QFL3_ELAGV</name>
<dbReference type="GO" id="GO:0044027">
    <property type="term" value="P:negative regulation of gene expression via chromosomal CpG island methylation"/>
    <property type="evidence" value="ECO:0007669"/>
    <property type="project" value="TreeGrafter"/>
</dbReference>
<dbReference type="KEGG" id="egu:105034775"/>
<dbReference type="SMART" id="SM00439">
    <property type="entry name" value="BAH"/>
    <property type="match status" value="1"/>
</dbReference>
<dbReference type="EC" id="2.1.1.37" evidence="2"/>
<dbReference type="Gene3D" id="2.30.30.490">
    <property type="match status" value="1"/>
</dbReference>
<dbReference type="InterPro" id="IPR043151">
    <property type="entry name" value="BAH_sf"/>
</dbReference>
<evidence type="ECO:0000256" key="8">
    <source>
        <dbReference type="ARBA" id="ARBA00047422"/>
    </source>
</evidence>
<dbReference type="Pfam" id="PF01426">
    <property type="entry name" value="BAH"/>
    <property type="match status" value="1"/>
</dbReference>
<keyword evidence="3 9" id="KW-0489">Methyltransferase</keyword>
<dbReference type="InterPro" id="IPR001025">
    <property type="entry name" value="BAH_dom"/>
</dbReference>
<feature type="active site" evidence="9">
    <location>
        <position position="624"/>
    </location>
</feature>
<accession>A0A6I9QFL3</accession>
<dbReference type="InterPro" id="IPR018117">
    <property type="entry name" value="C5_DNA_meth_AS"/>
</dbReference>
<dbReference type="InterPro" id="IPR029063">
    <property type="entry name" value="SAM-dependent_MTases_sf"/>
</dbReference>
<sequence length="1011" mass="113084">MVDETPLRRSPRAFKPLRPCLHSGRRGSDRNAASTVRAANPSPRILGSSKSGVDSFRSNVGSLDPVEAASDGLRRSPRLFSSPGRSSGSTASNGSPKGPFLARWVVDNGGMRRSPRTSETEGTRSNGVAGNGACKAPAANGVMVGIGVSRHSPLSVGEDGKSSKTKDALKSKRLENGKSPEQNGSPPTKKLKVWSDNVLVPPKMTRASSASKNVNEICFFVGAPVPEEEARRRWPHHYVEKGKRSKCQSRNGNTEDEDEIILDVKCHYLQASICGCILDIGDCTYVKGEKRKPNYVGRILEFFETIRGEYYFTVQWFFRAEDTIMKAQGASHDKKRLFYSDLKNDNPLDCIVSKVGVSQVPPCVDFKSRPIPSCYFYYDMKYSVDYSTFYTMENDYLGEKSDLSLSNCSRTNHTNDAKTEPIMMPKNSSCASEKTELALLDLYSGCGGMSTGLCMGAHVAGVNLVTRWAVDVSEASCEGLKLNHPETQVRNETVNDFFDLLKEWEKLCKRYVVNIGKKKDSTSWKSNVKDSRKEAQTYSAIPAAEYEVLRIVDICYGDPTNVGKRGLKFKVRWKGYRPSDDTWEPIEGLSNCEERIQDFVIEGFKSKILPLPGDVDVVCGGPPCQGISGYNRFRNFDAPLNDERNRQIVVFMDIVQYLKPKYVLMENVVDILKFAKATLARYAFSRLVCMNYQARLGIMAAGCYGLPQFRLRAFLWGCHPCEKLPQFPLPTHEVILKGGAPLEFERNLVGYCEDQARVLEKALVLEDVLSDLPAVTNKEVHDEMPYGKGPQTEFQRYIRSPKLAFAETLGLTANCIKGSQSMLYDHCPLPLSEDDYLRVCQIPRRKGANFRDLPGIIVGCDNTVQFDPTMERILLPSGKPLVPDYAMNYWEGKSLRPFARLWWDETVPTVLTIPDAHCQAILHPEQDRVLTVRECARLQGFPDYYRFCGTVRERYRQIGNAVAVPVSRALGYAMALAWLKKSDDEPLVTLPPNFSLSHKLQNLSSPPFKTT</sequence>
<dbReference type="GO" id="GO:0005634">
    <property type="term" value="C:nucleus"/>
    <property type="evidence" value="ECO:0007669"/>
    <property type="project" value="UniProtKB-SubCell"/>
</dbReference>
<evidence type="ECO:0000259" key="11">
    <source>
        <dbReference type="PROSITE" id="PS50013"/>
    </source>
</evidence>
<evidence type="ECO:0000256" key="2">
    <source>
        <dbReference type="ARBA" id="ARBA00011975"/>
    </source>
</evidence>
<evidence type="ECO:0000256" key="9">
    <source>
        <dbReference type="PROSITE-ProRule" id="PRU01016"/>
    </source>
</evidence>
<feature type="region of interest" description="Disordered" evidence="10">
    <location>
        <begin position="1"/>
        <end position="132"/>
    </location>
</feature>
<dbReference type="Pfam" id="PF00385">
    <property type="entry name" value="Chromo"/>
    <property type="match status" value="1"/>
</dbReference>
<feature type="compositionally biased region" description="Basic and acidic residues" evidence="10">
    <location>
        <begin position="158"/>
        <end position="178"/>
    </location>
</feature>